<evidence type="ECO:0000313" key="4">
    <source>
        <dbReference type="Proteomes" id="UP000586827"/>
    </source>
</evidence>
<comment type="caution">
    <text evidence="3">The sequence shown here is derived from an EMBL/GenBank/DDBJ whole genome shotgun (WGS) entry which is preliminary data.</text>
</comment>
<dbReference type="Proteomes" id="UP000586827">
    <property type="component" value="Unassembled WGS sequence"/>
</dbReference>
<proteinExistence type="predicted"/>
<dbReference type="Pfam" id="PF12697">
    <property type="entry name" value="Abhydrolase_6"/>
    <property type="match status" value="1"/>
</dbReference>
<dbReference type="InterPro" id="IPR000073">
    <property type="entry name" value="AB_hydrolase_1"/>
</dbReference>
<feature type="domain" description="AB hydrolase-1" evidence="2">
    <location>
        <begin position="69"/>
        <end position="304"/>
    </location>
</feature>
<evidence type="ECO:0000256" key="1">
    <source>
        <dbReference type="SAM" id="Phobius"/>
    </source>
</evidence>
<organism evidence="3 4">
    <name type="scientific">Nocardia uniformis</name>
    <dbReference type="NCBI Taxonomy" id="53432"/>
    <lineage>
        <taxon>Bacteria</taxon>
        <taxon>Bacillati</taxon>
        <taxon>Actinomycetota</taxon>
        <taxon>Actinomycetes</taxon>
        <taxon>Mycobacteriales</taxon>
        <taxon>Nocardiaceae</taxon>
        <taxon>Nocardia</taxon>
    </lineage>
</organism>
<dbReference type="PANTHER" id="PTHR46438:SF11">
    <property type="entry name" value="LIPASE-RELATED"/>
    <property type="match status" value="1"/>
</dbReference>
<sequence>MVETVSPEARRRRRWIVALVALVVVAGFLGVNTVSVLRQTTAASGDQVVRLEDGDLRVVEDGPRDAPALLLIHGYAGSTAWWDPVLAQLADDYHVIRVDLLGHGGSAKPESGYDMPAQGRRMAAVLDRLGVDRALVIAHSMGGLVATALAEQRPTLVAALALINTAPSNSATTAQGFLARLIPVPVVGELLWRFRTDAALRNGLGTAFYRDIPIPDRIVADVRAMTYTSFTRSPKESARYRSVRPLPNRLAGLDLPLLVIFGTEDERVHASSAEEYRTVPGVRIETLPGVGHTPMLEDPQRTVDLLRSFIDSVAEAENP</sequence>
<reference evidence="3 4" key="1">
    <citation type="submission" date="2020-05" db="EMBL/GenBank/DDBJ databases">
        <title>MicrobeNet Type strains.</title>
        <authorList>
            <person name="Nicholson A.C."/>
        </authorList>
    </citation>
    <scope>NUCLEOTIDE SEQUENCE [LARGE SCALE GENOMIC DNA]</scope>
    <source>
        <strain evidence="3 4">JCM 3224</strain>
    </source>
</reference>
<keyword evidence="4" id="KW-1185">Reference proteome</keyword>
<keyword evidence="1" id="KW-0472">Membrane</keyword>
<dbReference type="PRINTS" id="PR00111">
    <property type="entry name" value="ABHYDROLASE"/>
</dbReference>
<dbReference type="SUPFAM" id="SSF53474">
    <property type="entry name" value="alpha/beta-Hydrolases"/>
    <property type="match status" value="1"/>
</dbReference>
<accession>A0A849BYZ4</accession>
<dbReference type="Gene3D" id="3.40.50.1820">
    <property type="entry name" value="alpha/beta hydrolase"/>
    <property type="match status" value="1"/>
</dbReference>
<protein>
    <submittedName>
        <fullName evidence="3">Alpha/beta fold hydrolase</fullName>
    </submittedName>
</protein>
<keyword evidence="1" id="KW-1133">Transmembrane helix</keyword>
<dbReference type="GO" id="GO:0016787">
    <property type="term" value="F:hydrolase activity"/>
    <property type="evidence" value="ECO:0007669"/>
    <property type="project" value="UniProtKB-KW"/>
</dbReference>
<dbReference type="EMBL" id="JABELX010000001">
    <property type="protein sequence ID" value="NNH68887.1"/>
    <property type="molecule type" value="Genomic_DNA"/>
</dbReference>
<gene>
    <name evidence="3" type="ORF">HLB23_03180</name>
</gene>
<keyword evidence="3" id="KW-0378">Hydrolase</keyword>
<evidence type="ECO:0000313" key="3">
    <source>
        <dbReference type="EMBL" id="NNH68887.1"/>
    </source>
</evidence>
<dbReference type="AlphaFoldDB" id="A0A849BYZ4"/>
<dbReference type="PANTHER" id="PTHR46438">
    <property type="entry name" value="ALPHA/BETA-HYDROLASES SUPERFAMILY PROTEIN"/>
    <property type="match status" value="1"/>
</dbReference>
<evidence type="ECO:0000259" key="2">
    <source>
        <dbReference type="Pfam" id="PF12697"/>
    </source>
</evidence>
<dbReference type="RefSeq" id="WP_067525812.1">
    <property type="nucleotide sequence ID" value="NZ_JABELX010000001.1"/>
</dbReference>
<name>A0A849BYZ4_9NOCA</name>
<keyword evidence="1" id="KW-0812">Transmembrane</keyword>
<feature type="transmembrane region" description="Helical" evidence="1">
    <location>
        <begin position="15"/>
        <end position="37"/>
    </location>
</feature>
<dbReference type="InterPro" id="IPR029058">
    <property type="entry name" value="AB_hydrolase_fold"/>
</dbReference>